<dbReference type="GO" id="GO:0005524">
    <property type="term" value="F:ATP binding"/>
    <property type="evidence" value="ECO:0007669"/>
    <property type="project" value="UniProtKB-KW"/>
</dbReference>
<evidence type="ECO:0000256" key="2">
    <source>
        <dbReference type="ARBA" id="ARBA00022598"/>
    </source>
</evidence>
<comment type="similarity">
    <text evidence="1">In the C-terminal section; belongs to the glutathionylspermidine synthase preATP-grasp family.</text>
</comment>
<evidence type="ECO:0000313" key="8">
    <source>
        <dbReference type="EMBL" id="KAG5501535.1"/>
    </source>
</evidence>
<evidence type="ECO:0000256" key="4">
    <source>
        <dbReference type="ARBA" id="ARBA00022741"/>
    </source>
</evidence>
<dbReference type="Pfam" id="PF05257">
    <property type="entry name" value="CHAP"/>
    <property type="match status" value="1"/>
</dbReference>
<evidence type="ECO:0000313" key="9">
    <source>
        <dbReference type="Proteomes" id="UP000674318"/>
    </source>
</evidence>
<dbReference type="InterPro" id="IPR038765">
    <property type="entry name" value="Papain-like_cys_pep_sf"/>
</dbReference>
<protein>
    <recommendedName>
        <fullName evidence="7">Peptidase C51 domain-containing protein</fullName>
    </recommendedName>
</protein>
<dbReference type="AlphaFoldDB" id="A0A836IRK8"/>
<dbReference type="Gene3D" id="3.30.1490.330">
    <property type="match status" value="1"/>
</dbReference>
<feature type="domain" description="Peptidase C51" evidence="7">
    <location>
        <begin position="34"/>
        <end position="174"/>
    </location>
</feature>
<keyword evidence="5" id="KW-0067">ATP-binding</keyword>
<gene>
    <name evidence="8" type="ORF">JKF63_03364</name>
</gene>
<proteinExistence type="inferred from homology"/>
<dbReference type="InterPro" id="IPR007921">
    <property type="entry name" value="CHAP_dom"/>
</dbReference>
<dbReference type="PROSITE" id="PS50911">
    <property type="entry name" value="CHAP"/>
    <property type="match status" value="1"/>
</dbReference>
<reference evidence="8 9" key="1">
    <citation type="submission" date="2021-02" db="EMBL/GenBank/DDBJ databases">
        <title>Porcisia hertigi Genome sequencing and assembly.</title>
        <authorList>
            <person name="Almutairi H."/>
            <person name="Gatherer D."/>
        </authorList>
    </citation>
    <scope>NUCLEOTIDE SEQUENCE [LARGE SCALE GENOMIC DNA]</scope>
    <source>
        <strain evidence="8 9">C119</strain>
    </source>
</reference>
<evidence type="ECO:0000259" key="7">
    <source>
        <dbReference type="PROSITE" id="PS50911"/>
    </source>
</evidence>
<evidence type="ECO:0000256" key="6">
    <source>
        <dbReference type="ARBA" id="ARBA00022842"/>
    </source>
</evidence>
<dbReference type="SUPFAM" id="SSF52440">
    <property type="entry name" value="PreATP-grasp domain"/>
    <property type="match status" value="1"/>
</dbReference>
<dbReference type="SUPFAM" id="SSF54001">
    <property type="entry name" value="Cysteine proteinases"/>
    <property type="match status" value="1"/>
</dbReference>
<evidence type="ECO:0000256" key="1">
    <source>
        <dbReference type="ARBA" id="ARBA00008227"/>
    </source>
</evidence>
<dbReference type="RefSeq" id="XP_067756158.1">
    <property type="nucleotide sequence ID" value="XM_067899368.1"/>
</dbReference>
<dbReference type="SUPFAM" id="SSF56059">
    <property type="entry name" value="Glutathione synthetase ATP-binding domain-like"/>
    <property type="match status" value="1"/>
</dbReference>
<keyword evidence="2" id="KW-0436">Ligase</keyword>
<dbReference type="OrthoDB" id="64566at2759"/>
<keyword evidence="9" id="KW-1185">Reference proteome</keyword>
<dbReference type="InterPro" id="IPR005494">
    <property type="entry name" value="GSPS_pre-ATP-grasp-like_dom"/>
</dbReference>
<organism evidence="8 9">
    <name type="scientific">Porcisia hertigi</name>
    <dbReference type="NCBI Taxonomy" id="2761500"/>
    <lineage>
        <taxon>Eukaryota</taxon>
        <taxon>Discoba</taxon>
        <taxon>Euglenozoa</taxon>
        <taxon>Kinetoplastea</taxon>
        <taxon>Metakinetoplastina</taxon>
        <taxon>Trypanosomatida</taxon>
        <taxon>Trypanosomatidae</taxon>
        <taxon>Leishmaniinae</taxon>
        <taxon>Porcisia</taxon>
    </lineage>
</organism>
<dbReference type="InterPro" id="IPR016185">
    <property type="entry name" value="PreATP-grasp_dom_sf"/>
</dbReference>
<dbReference type="GO" id="GO:0016874">
    <property type="term" value="F:ligase activity"/>
    <property type="evidence" value="ECO:0007669"/>
    <property type="project" value="UniProtKB-KW"/>
</dbReference>
<dbReference type="Proteomes" id="UP000674318">
    <property type="component" value="Unassembled WGS sequence"/>
</dbReference>
<dbReference type="EMBL" id="JAFJZO010000027">
    <property type="protein sequence ID" value="KAG5501535.1"/>
    <property type="molecule type" value="Genomic_DNA"/>
</dbReference>
<dbReference type="Pfam" id="PF03738">
    <property type="entry name" value="GSP_synth"/>
    <property type="match status" value="1"/>
</dbReference>
<comment type="caution">
    <text evidence="8">The sequence shown here is derived from an EMBL/GenBank/DDBJ whole genome shotgun (WGS) entry which is preliminary data.</text>
</comment>
<name>A0A836IRK8_9TRYP</name>
<dbReference type="Gene3D" id="3.90.1720.10">
    <property type="entry name" value="endopeptidase domain like (from Nostoc punctiforme)"/>
    <property type="match status" value="1"/>
</dbReference>
<evidence type="ECO:0000256" key="3">
    <source>
        <dbReference type="ARBA" id="ARBA00022723"/>
    </source>
</evidence>
<keyword evidence="4" id="KW-0547">Nucleotide-binding</keyword>
<dbReference type="GO" id="GO:0046872">
    <property type="term" value="F:metal ion binding"/>
    <property type="evidence" value="ECO:0007669"/>
    <property type="project" value="UniProtKB-KW"/>
</dbReference>
<keyword evidence="6" id="KW-0460">Magnesium</keyword>
<evidence type="ECO:0000256" key="5">
    <source>
        <dbReference type="ARBA" id="ARBA00022840"/>
    </source>
</evidence>
<keyword evidence="3" id="KW-0479">Metal-binding</keyword>
<dbReference type="InterPro" id="IPR051705">
    <property type="entry name" value="Gsp_Synthetase/Amidase"/>
</dbReference>
<dbReference type="GeneID" id="94289445"/>
<accession>A0A836IRK8</accession>
<sequence>MPSRRSAPVSFAKPGCLPFGAVQGYAPGGIPAYSNNHDHFFSGERSIASNVFYGFKYQCVEFARRWMLERKGLMLPDVNWACNIFELNKVRDAATGEDFAVLRVRNGTETKPETDALIIYPSTDESPTGHVGVITAVGDDYVCIADQNYLFHKWESSYACKLRLEHKAGIWTVIDDHDAGKIEIPLGWVTFPGRESRLEGEPPVVLHPSLHFTPPPKPYLLRRSFVPKETKANWLDMNDPAERLFVEEFGMDVSRSRLDETAVSYYEVNHEFHLRCIEYGTQLHAIFMEATAQVIESDEKLRLFCIPEEFWPRIRHSWKYQQTYVSGRFDFAFNNETREIKCFEYNADSASTLLECGRIQQKWAESVGLNQQQGTRGSGFAVERNLKMAWSSSGATGRVHFCVDEEKEEQYTALYCMQAAEAVGLDCKLCVLFDEFHFDEEGHIVDRDGLRVRNVWKTWMWESAITDYYAARAERGTGWKPRPTEKVRLCDLLLGDDWDILYFEPIWKIIPSNKAILPMIFHNHPEHPAILKAEYNLTDELRKCGYAKKPIVGRVGRNVTIAGANGEVHAESGGNYGERNMIYQQLFPLTKHDGYYPIIGGWMIGDAFSGTGIREDKSIITGLDSPFAAIRIKTDNIPHPVTHEDLDKMAEDE</sequence>
<dbReference type="PANTHER" id="PTHR30094">
    <property type="entry name" value="BIFUNCTIONAL GLUTATHIONYLSPERMIDINE SYNTHETASE/AMIDASE-RELATED"/>
    <property type="match status" value="1"/>
</dbReference>
<dbReference type="KEGG" id="phet:94289445"/>
<dbReference type="PANTHER" id="PTHR30094:SF17">
    <property type="entry name" value="SYNTHETASE, PUTATIVE-RELATED"/>
    <property type="match status" value="1"/>
</dbReference>